<dbReference type="InterPro" id="IPR004753">
    <property type="entry name" value="MreB"/>
</dbReference>
<dbReference type="PANTHER" id="PTHR42749">
    <property type="entry name" value="CELL SHAPE-DETERMINING PROTEIN MREB"/>
    <property type="match status" value="1"/>
</dbReference>
<keyword evidence="4" id="KW-0067">ATP-binding</keyword>
<dbReference type="PANTHER" id="PTHR42749:SF1">
    <property type="entry name" value="CELL SHAPE-DETERMINING PROTEIN MREB"/>
    <property type="match status" value="1"/>
</dbReference>
<accession>A0ABV1I0G6</accession>
<evidence type="ECO:0000256" key="6">
    <source>
        <dbReference type="ARBA" id="ARBA00023458"/>
    </source>
</evidence>
<organism evidence="7 8">
    <name type="scientific">Hominiventricola aquisgranensis</name>
    <dbReference type="NCBI Taxonomy" id="3133164"/>
    <lineage>
        <taxon>Bacteria</taxon>
        <taxon>Bacillati</taxon>
        <taxon>Bacillota</taxon>
        <taxon>Clostridia</taxon>
        <taxon>Lachnospirales</taxon>
        <taxon>Lachnospiraceae</taxon>
        <taxon>Hominiventricola</taxon>
    </lineage>
</organism>
<comment type="similarity">
    <text evidence="6">Belongs to the FtsA/MreB family.</text>
</comment>
<dbReference type="Pfam" id="PF06723">
    <property type="entry name" value="MreB_Mbl"/>
    <property type="match status" value="1"/>
</dbReference>
<dbReference type="InterPro" id="IPR043129">
    <property type="entry name" value="ATPase_NBD"/>
</dbReference>
<dbReference type="PRINTS" id="PR01652">
    <property type="entry name" value="SHAPEPROTEIN"/>
</dbReference>
<comment type="subcellular location">
    <subcellularLocation>
        <location evidence="1">Cytoplasm</location>
    </subcellularLocation>
</comment>
<reference evidence="7 8" key="1">
    <citation type="submission" date="2024-03" db="EMBL/GenBank/DDBJ databases">
        <title>Human intestinal bacterial collection.</title>
        <authorList>
            <person name="Pauvert C."/>
            <person name="Hitch T.C.A."/>
            <person name="Clavel T."/>
        </authorList>
    </citation>
    <scope>NUCLEOTIDE SEQUENCE [LARGE SCALE GENOMIC DNA]</scope>
    <source>
        <strain evidence="7 8">CLA-AA-H78B</strain>
    </source>
</reference>
<name>A0ABV1I0G6_9FIRM</name>
<keyword evidence="8" id="KW-1185">Reference proteome</keyword>
<evidence type="ECO:0000256" key="1">
    <source>
        <dbReference type="ARBA" id="ARBA00004496"/>
    </source>
</evidence>
<dbReference type="Gene3D" id="3.30.420.40">
    <property type="match status" value="2"/>
</dbReference>
<dbReference type="RefSeq" id="WP_349143812.1">
    <property type="nucleotide sequence ID" value="NZ_JBBMFC010000004.1"/>
</dbReference>
<dbReference type="SUPFAM" id="SSF53067">
    <property type="entry name" value="Actin-like ATPase domain"/>
    <property type="match status" value="2"/>
</dbReference>
<sequence>MNNHSFGCDFGSYHLKIYNRDADGYLMQHNMVAVQDKNKLLACGDEAYAMYEKAPANIHVGAPMSYGNLASISNMQAFLKKLLEENIKGQLKGADFFVALPTDMQERNFTMLIQDSAMKPKTVYLVDKPVAAGLGLGINVKEAQGVLIVDIGAETTEISVLSLGGTVISRLIQTGGRSIDDAIQSAIRKEYSFFIGSKTAENIKKELAYAVDPEEKTMQICGRNMVVGLPQMLELSAAFVYDAIKEQLGIITDAIKTILERTPPELGVDIIANGIYLTGGSARIRNLDQLLQKKTGISVKVDEDPEMCVVRGLARVINEKEFRPLAFVTKEQKYV</sequence>
<dbReference type="InterPro" id="IPR056546">
    <property type="entry name" value="MreB_MamK-like"/>
</dbReference>
<evidence type="ECO:0000313" key="7">
    <source>
        <dbReference type="EMBL" id="MEQ2577900.1"/>
    </source>
</evidence>
<evidence type="ECO:0000256" key="5">
    <source>
        <dbReference type="ARBA" id="ARBA00022960"/>
    </source>
</evidence>
<proteinExistence type="inferred from homology"/>
<evidence type="ECO:0000313" key="8">
    <source>
        <dbReference type="Proteomes" id="UP001470288"/>
    </source>
</evidence>
<evidence type="ECO:0000256" key="3">
    <source>
        <dbReference type="ARBA" id="ARBA00022741"/>
    </source>
</evidence>
<evidence type="ECO:0000256" key="4">
    <source>
        <dbReference type="ARBA" id="ARBA00022840"/>
    </source>
</evidence>
<dbReference type="Proteomes" id="UP001470288">
    <property type="component" value="Unassembled WGS sequence"/>
</dbReference>
<keyword evidence="2" id="KW-0963">Cytoplasm</keyword>
<gene>
    <name evidence="7" type="ORF">WMO62_03460</name>
</gene>
<evidence type="ECO:0000256" key="2">
    <source>
        <dbReference type="ARBA" id="ARBA00022490"/>
    </source>
</evidence>
<keyword evidence="3" id="KW-0547">Nucleotide-binding</keyword>
<keyword evidence="5" id="KW-0133">Cell shape</keyword>
<dbReference type="EMBL" id="JBBMFC010000004">
    <property type="protein sequence ID" value="MEQ2577900.1"/>
    <property type="molecule type" value="Genomic_DNA"/>
</dbReference>
<comment type="caution">
    <text evidence="7">The sequence shown here is derived from an EMBL/GenBank/DDBJ whole genome shotgun (WGS) entry which is preliminary data.</text>
</comment>
<protein>
    <submittedName>
        <fullName evidence="7">Rod shape-determining protein</fullName>
    </submittedName>
</protein>